<dbReference type="SMART" id="SM00257">
    <property type="entry name" value="LysM"/>
    <property type="match status" value="1"/>
</dbReference>
<dbReference type="KEGG" id="bcoh:BC6307_16415"/>
<name>A0A223KTH6_9BACI</name>
<sequence>MSSEQQSCLRFSVEESVWFQKGQEVRELISISLDPEIQIYEQDQYVSIRGALYLTGEYYSETEADDDENETFAQARYVEGVVEREDGTFELEHRFPVDITIPRNRIQNLDDVYVAVDSFDYSTPARGCLQLDAELSISGIYGQQQTVPPVEEKEEEPQQFHRDGQEEEEEYDPFKYYLEDRAEEEVQVTNETAYDTTDFQEEAVVSEQTTEQDQDEDDDVYEPFQVEVRKDPTLEEEPVEEVVEQEAEAEEERDEEEESSYTENVVQSPVVALQASSAEEPKDENKNIVSFFAKKEEREDVEEKAPVAKFDGKQEEDEEKVRDENNLSLTKIFAEEDGSDFTRLKICIVQHGETIDSIAERYDVTIQQLIRMNGLASDADVSEGQLIYVPAAAYSNS</sequence>
<keyword evidence="4" id="KW-1185">Reference proteome</keyword>
<dbReference type="AlphaFoldDB" id="A0A223KTH6"/>
<evidence type="ECO:0000259" key="2">
    <source>
        <dbReference type="PROSITE" id="PS51782"/>
    </source>
</evidence>
<evidence type="ECO:0000313" key="3">
    <source>
        <dbReference type="EMBL" id="AST92756.1"/>
    </source>
</evidence>
<dbReference type="Gene3D" id="3.10.350.10">
    <property type="entry name" value="LysM domain"/>
    <property type="match status" value="1"/>
</dbReference>
<dbReference type="Pfam" id="PF01476">
    <property type="entry name" value="LysM"/>
    <property type="match status" value="1"/>
</dbReference>
<feature type="compositionally biased region" description="Acidic residues" evidence="1">
    <location>
        <begin position="210"/>
        <end position="221"/>
    </location>
</feature>
<dbReference type="InterPro" id="IPR014256">
    <property type="entry name" value="Spore_VI_D"/>
</dbReference>
<gene>
    <name evidence="3" type="ORF">BC6307_16415</name>
</gene>
<feature type="region of interest" description="Disordered" evidence="1">
    <location>
        <begin position="146"/>
        <end position="171"/>
    </location>
</feature>
<dbReference type="CDD" id="cd00118">
    <property type="entry name" value="LysM"/>
    <property type="match status" value="1"/>
</dbReference>
<dbReference type="STRING" id="1314751.GCA_001591425_01591"/>
<dbReference type="PROSITE" id="PS51782">
    <property type="entry name" value="LYSM"/>
    <property type="match status" value="1"/>
</dbReference>
<accession>A0A223KTH6</accession>
<dbReference type="Pfam" id="PF20918">
    <property type="entry name" value="SPOCS_spoVID-N"/>
    <property type="match status" value="1"/>
</dbReference>
<dbReference type="InterPro" id="IPR036779">
    <property type="entry name" value="LysM_dom_sf"/>
</dbReference>
<feature type="region of interest" description="Disordered" evidence="1">
    <location>
        <begin position="194"/>
        <end position="269"/>
    </location>
</feature>
<dbReference type="RefSeq" id="WP_066414407.1">
    <property type="nucleotide sequence ID" value="NZ_CP018866.1"/>
</dbReference>
<feature type="compositionally biased region" description="Acidic residues" evidence="1">
    <location>
        <begin position="234"/>
        <end position="260"/>
    </location>
</feature>
<evidence type="ECO:0000256" key="1">
    <source>
        <dbReference type="SAM" id="MobiDB-lite"/>
    </source>
</evidence>
<dbReference type="PANTHER" id="PTHR33734:SF36">
    <property type="entry name" value="STAGE VI SPORULATION PROTEIN D"/>
    <property type="match status" value="1"/>
</dbReference>
<reference evidence="3 4" key="1">
    <citation type="submission" date="2016-12" db="EMBL/GenBank/DDBJ databases">
        <title>The whole genome sequencing and assembly of Bacillus cohnii DSM 6307T strain.</title>
        <authorList>
            <person name="Lee Y.-J."/>
            <person name="Yi H."/>
            <person name="Bahn Y.-S."/>
            <person name="Kim J.F."/>
            <person name="Lee D.-W."/>
        </authorList>
    </citation>
    <scope>NUCLEOTIDE SEQUENCE [LARGE SCALE GENOMIC DNA]</scope>
    <source>
        <strain evidence="3 4">DSM 6307</strain>
    </source>
</reference>
<evidence type="ECO:0000313" key="4">
    <source>
        <dbReference type="Proteomes" id="UP000215224"/>
    </source>
</evidence>
<dbReference type="Proteomes" id="UP000215224">
    <property type="component" value="Chromosome"/>
</dbReference>
<organism evidence="3 4">
    <name type="scientific">Sutcliffiella cohnii</name>
    <dbReference type="NCBI Taxonomy" id="33932"/>
    <lineage>
        <taxon>Bacteria</taxon>
        <taxon>Bacillati</taxon>
        <taxon>Bacillota</taxon>
        <taxon>Bacilli</taxon>
        <taxon>Bacillales</taxon>
        <taxon>Bacillaceae</taxon>
        <taxon>Sutcliffiella</taxon>
    </lineage>
</organism>
<proteinExistence type="predicted"/>
<dbReference type="EMBL" id="CP018866">
    <property type="protein sequence ID" value="AST92756.1"/>
    <property type="molecule type" value="Genomic_DNA"/>
</dbReference>
<dbReference type="PANTHER" id="PTHR33734">
    <property type="entry name" value="LYSM DOMAIN-CONTAINING GPI-ANCHORED PROTEIN 2"/>
    <property type="match status" value="1"/>
</dbReference>
<dbReference type="InterPro" id="IPR048862">
    <property type="entry name" value="SPOCS_spoVID_N"/>
</dbReference>
<dbReference type="GO" id="GO:0008932">
    <property type="term" value="F:lytic endotransglycosylase activity"/>
    <property type="evidence" value="ECO:0007669"/>
    <property type="project" value="TreeGrafter"/>
</dbReference>
<dbReference type="InterPro" id="IPR018392">
    <property type="entry name" value="LysM"/>
</dbReference>
<dbReference type="SUPFAM" id="SSF54106">
    <property type="entry name" value="LysM domain"/>
    <property type="match status" value="1"/>
</dbReference>
<feature type="domain" description="LysM" evidence="2">
    <location>
        <begin position="345"/>
        <end position="389"/>
    </location>
</feature>
<dbReference type="NCBIfam" id="TIGR02907">
    <property type="entry name" value="spore_VI_D"/>
    <property type="match status" value="1"/>
</dbReference>
<protein>
    <submittedName>
        <fullName evidence="3">Stage VI sporulation protein D</fullName>
    </submittedName>
</protein>